<sequence>MGTHYKRAIFNDHLQQSIVGWVQKAKKRKGLKADGNPGQGSSQESANTGIQLGSIFKKATAPGDSSSAPKADGISSV</sequence>
<dbReference type="EMBL" id="BT096303">
    <property type="protein sequence ID" value="ACU20519.1"/>
    <property type="molecule type" value="mRNA"/>
</dbReference>
<organism evidence="2">
    <name type="scientific">Glycine max</name>
    <name type="common">Soybean</name>
    <name type="synonym">Glycine hispida</name>
    <dbReference type="NCBI Taxonomy" id="3847"/>
    <lineage>
        <taxon>Eukaryota</taxon>
        <taxon>Viridiplantae</taxon>
        <taxon>Streptophyta</taxon>
        <taxon>Embryophyta</taxon>
        <taxon>Tracheophyta</taxon>
        <taxon>Spermatophyta</taxon>
        <taxon>Magnoliopsida</taxon>
        <taxon>eudicotyledons</taxon>
        <taxon>Gunneridae</taxon>
        <taxon>Pentapetalae</taxon>
        <taxon>rosids</taxon>
        <taxon>fabids</taxon>
        <taxon>Fabales</taxon>
        <taxon>Fabaceae</taxon>
        <taxon>Papilionoideae</taxon>
        <taxon>50 kb inversion clade</taxon>
        <taxon>NPAAA clade</taxon>
        <taxon>indigoferoid/millettioid clade</taxon>
        <taxon>Phaseoleae</taxon>
        <taxon>Glycine</taxon>
        <taxon>Glycine subgen. Soja</taxon>
    </lineage>
</organism>
<protein>
    <submittedName>
        <fullName evidence="2">Uncharacterized protein</fullName>
    </submittedName>
</protein>
<proteinExistence type="evidence at transcript level"/>
<dbReference type="ExpressionAtlas" id="C6TFB7">
    <property type="expression patterns" value="baseline and differential"/>
</dbReference>
<name>C6TFB7_SOYBN</name>
<accession>C6TFB7</accession>
<feature type="compositionally biased region" description="Polar residues" evidence="1">
    <location>
        <begin position="39"/>
        <end position="51"/>
    </location>
</feature>
<evidence type="ECO:0000256" key="1">
    <source>
        <dbReference type="SAM" id="MobiDB-lite"/>
    </source>
</evidence>
<dbReference type="AlphaFoldDB" id="C6TFB7"/>
<feature type="region of interest" description="Disordered" evidence="1">
    <location>
        <begin position="26"/>
        <end position="77"/>
    </location>
</feature>
<reference evidence="2" key="1">
    <citation type="submission" date="2009-08" db="EMBL/GenBank/DDBJ databases">
        <authorList>
            <person name="Cheung F."/>
            <person name="Xiao Y."/>
            <person name="Chan A."/>
            <person name="Moskal W."/>
            <person name="Town C.D."/>
        </authorList>
    </citation>
    <scope>NUCLEOTIDE SEQUENCE</scope>
</reference>
<evidence type="ECO:0000313" key="2">
    <source>
        <dbReference type="EMBL" id="ACU20519.1"/>
    </source>
</evidence>